<dbReference type="AlphaFoldDB" id="A0A5C5FS36"/>
<name>A0A5C5FS36_9BASI</name>
<proteinExistence type="predicted"/>
<protein>
    <submittedName>
        <fullName evidence="2">Uncharacterized protein</fullName>
    </submittedName>
</protein>
<reference evidence="2 3" key="1">
    <citation type="submission" date="2019-03" db="EMBL/GenBank/DDBJ databases">
        <title>Rhodosporidium diobovatum UCD-FST 08-225 genome sequencing, assembly, and annotation.</title>
        <authorList>
            <person name="Fakankun I.U."/>
            <person name="Fristensky B."/>
            <person name="Levin D.B."/>
        </authorList>
    </citation>
    <scope>NUCLEOTIDE SEQUENCE [LARGE SCALE GENOMIC DNA]</scope>
    <source>
        <strain evidence="2 3">UCD-FST 08-225</strain>
    </source>
</reference>
<feature type="region of interest" description="Disordered" evidence="1">
    <location>
        <begin position="75"/>
        <end position="123"/>
    </location>
</feature>
<feature type="compositionally biased region" description="Basic and acidic residues" evidence="1">
    <location>
        <begin position="97"/>
        <end position="109"/>
    </location>
</feature>
<comment type="caution">
    <text evidence="2">The sequence shown here is derived from an EMBL/GenBank/DDBJ whole genome shotgun (WGS) entry which is preliminary data.</text>
</comment>
<dbReference type="Proteomes" id="UP000311382">
    <property type="component" value="Unassembled WGS sequence"/>
</dbReference>
<evidence type="ECO:0000313" key="2">
    <source>
        <dbReference type="EMBL" id="TNY19056.1"/>
    </source>
</evidence>
<sequence>MRRRGSEGGRESKRGRLSGCTCRLSRSYLYPQRVVLSFPIVLRVRAKRARKGGGSETFPRASLELDGRGRCGARAGWAGGRPTGEGHGGWRAAGRVRGWEKGEGRREARSSSSRTGPSLSPARCERDVLDKRKTYEIPPDCTVPRARTLTPHLPSPSRLPPCAPTALSTVPTAPATLARALAPACFQSSERPRTGTSWSHECGRK</sequence>
<organism evidence="2 3">
    <name type="scientific">Rhodotorula diobovata</name>
    <dbReference type="NCBI Taxonomy" id="5288"/>
    <lineage>
        <taxon>Eukaryota</taxon>
        <taxon>Fungi</taxon>
        <taxon>Dikarya</taxon>
        <taxon>Basidiomycota</taxon>
        <taxon>Pucciniomycotina</taxon>
        <taxon>Microbotryomycetes</taxon>
        <taxon>Sporidiobolales</taxon>
        <taxon>Sporidiobolaceae</taxon>
        <taxon>Rhodotorula</taxon>
    </lineage>
</organism>
<gene>
    <name evidence="2" type="ORF">DMC30DRAFT_23627</name>
</gene>
<evidence type="ECO:0000313" key="3">
    <source>
        <dbReference type="Proteomes" id="UP000311382"/>
    </source>
</evidence>
<feature type="compositionally biased region" description="Gly residues" evidence="1">
    <location>
        <begin position="77"/>
        <end position="91"/>
    </location>
</feature>
<accession>A0A5C5FS36</accession>
<keyword evidence="3" id="KW-1185">Reference proteome</keyword>
<feature type="compositionally biased region" description="Low complexity" evidence="1">
    <location>
        <begin position="110"/>
        <end position="121"/>
    </location>
</feature>
<dbReference type="EMBL" id="SOZI01000110">
    <property type="protein sequence ID" value="TNY19056.1"/>
    <property type="molecule type" value="Genomic_DNA"/>
</dbReference>
<evidence type="ECO:0000256" key="1">
    <source>
        <dbReference type="SAM" id="MobiDB-lite"/>
    </source>
</evidence>